<dbReference type="EMBL" id="GBBK01005662">
    <property type="protein sequence ID" value="JAC18820.1"/>
    <property type="molecule type" value="mRNA"/>
</dbReference>
<proteinExistence type="evidence at transcript level"/>
<sequence>MFQAAIHATPLLYNAALMLSLLPILTRCLPKVLLLGGQLAMQLQCNHTEQETKKMKWTMFSNNVFSCFRPRSPTNFQPSISIRFTRE</sequence>
<evidence type="ECO:0000313" key="1">
    <source>
        <dbReference type="EMBL" id="JAC18820.1"/>
    </source>
</evidence>
<reference evidence="1" key="1">
    <citation type="submission" date="2014-03" db="EMBL/GenBank/DDBJ databases">
        <title>The sialotranscriptome of Amblyomma triste, Amblyomma parvum and Amblyomma cajennense ticks, uncovered by 454-based RNA-seq.</title>
        <authorList>
            <person name="Garcia G.R."/>
            <person name="Gardinassi L.G."/>
            <person name="Ribeiro J.M."/>
            <person name="Anatriello E."/>
            <person name="Ferreira B.R."/>
            <person name="Moreira H.N."/>
            <person name="Mafra C."/>
            <person name="Olegario M.M."/>
            <person name="Szabo P.J."/>
            <person name="Miranda-Santos I.K."/>
            <person name="Maruyama S.R."/>
        </authorList>
    </citation>
    <scope>NUCLEOTIDE SEQUENCE</scope>
    <source>
        <strain evidence="1">Uberlandia</strain>
        <tissue evidence="1">Salivary glands</tissue>
    </source>
</reference>
<dbReference type="AlphaFoldDB" id="A0A023FBR5"/>
<protein>
    <submittedName>
        <fullName evidence="1">Putative secreted protein</fullName>
    </submittedName>
</protein>
<name>A0A023FBR5_AMBCJ</name>
<organism evidence="1">
    <name type="scientific">Amblyomma cajennense</name>
    <name type="common">Cayenne tick</name>
    <name type="synonym">Acarus cajennensis</name>
    <dbReference type="NCBI Taxonomy" id="34607"/>
    <lineage>
        <taxon>Eukaryota</taxon>
        <taxon>Metazoa</taxon>
        <taxon>Ecdysozoa</taxon>
        <taxon>Arthropoda</taxon>
        <taxon>Chelicerata</taxon>
        <taxon>Arachnida</taxon>
        <taxon>Acari</taxon>
        <taxon>Parasitiformes</taxon>
        <taxon>Ixodida</taxon>
        <taxon>Ixodoidea</taxon>
        <taxon>Ixodidae</taxon>
        <taxon>Amblyomminae</taxon>
        <taxon>Amblyomma</taxon>
    </lineage>
</organism>
<accession>A0A023FBR5</accession>